<reference evidence="1" key="1">
    <citation type="submission" date="2021-06" db="EMBL/GenBank/DDBJ databases">
        <authorList>
            <person name="Kallberg Y."/>
            <person name="Tangrot J."/>
            <person name="Rosling A."/>
        </authorList>
    </citation>
    <scope>NUCLEOTIDE SEQUENCE</scope>
    <source>
        <strain evidence="1">MA461A</strain>
    </source>
</reference>
<gene>
    <name evidence="1" type="ORF">RPERSI_LOCUS28487</name>
</gene>
<feature type="non-terminal residue" evidence="1">
    <location>
        <position position="1"/>
    </location>
</feature>
<evidence type="ECO:0000313" key="1">
    <source>
        <dbReference type="EMBL" id="CAG8832523.1"/>
    </source>
</evidence>
<dbReference type="EMBL" id="CAJVQC010103976">
    <property type="protein sequence ID" value="CAG8832523.1"/>
    <property type="molecule type" value="Genomic_DNA"/>
</dbReference>
<protein>
    <submittedName>
        <fullName evidence="1">29285_t:CDS:1</fullName>
    </submittedName>
</protein>
<organism evidence="1 2">
    <name type="scientific">Racocetra persica</name>
    <dbReference type="NCBI Taxonomy" id="160502"/>
    <lineage>
        <taxon>Eukaryota</taxon>
        <taxon>Fungi</taxon>
        <taxon>Fungi incertae sedis</taxon>
        <taxon>Mucoromycota</taxon>
        <taxon>Glomeromycotina</taxon>
        <taxon>Glomeromycetes</taxon>
        <taxon>Diversisporales</taxon>
        <taxon>Gigasporaceae</taxon>
        <taxon>Racocetra</taxon>
    </lineage>
</organism>
<feature type="non-terminal residue" evidence="1">
    <location>
        <position position="60"/>
    </location>
</feature>
<comment type="caution">
    <text evidence="1">The sequence shown here is derived from an EMBL/GenBank/DDBJ whole genome shotgun (WGS) entry which is preliminary data.</text>
</comment>
<evidence type="ECO:0000313" key="2">
    <source>
        <dbReference type="Proteomes" id="UP000789920"/>
    </source>
</evidence>
<proteinExistence type="predicted"/>
<name>A0ACA9SAY7_9GLOM</name>
<accession>A0ACA9SAY7</accession>
<dbReference type="Proteomes" id="UP000789920">
    <property type="component" value="Unassembled WGS sequence"/>
</dbReference>
<sequence length="60" mass="7588">TIFNEIQERFLERRPSFRRGKKSKKTKRRRKEDFYIQNMEKRELEQTDQDPETKKQKENL</sequence>
<keyword evidence="2" id="KW-1185">Reference proteome</keyword>